<gene>
    <name evidence="9" type="ORF">FPZ22_09175</name>
</gene>
<comment type="subcellular location">
    <subcellularLocation>
        <location evidence="1">Cell envelope</location>
    </subcellularLocation>
</comment>
<dbReference type="Pfam" id="PF25876">
    <property type="entry name" value="HH_MFP_RND"/>
    <property type="match status" value="1"/>
</dbReference>
<dbReference type="RefSeq" id="WP_144892354.1">
    <property type="nucleotide sequence ID" value="NZ_CP042218.1"/>
</dbReference>
<dbReference type="InterPro" id="IPR058792">
    <property type="entry name" value="Beta-barrel_RND_2"/>
</dbReference>
<dbReference type="OrthoDB" id="9806939at2"/>
<name>A0A518N548_9GAMM</name>
<dbReference type="InterPro" id="IPR058624">
    <property type="entry name" value="MdtA-like_HH"/>
</dbReference>
<dbReference type="PANTHER" id="PTHR30469:SF15">
    <property type="entry name" value="HLYD FAMILY OF SECRETION PROTEINS"/>
    <property type="match status" value="1"/>
</dbReference>
<feature type="domain" description="Multidrug resistance protein MdtA-like alpha-helical hairpin" evidence="5">
    <location>
        <begin position="100"/>
        <end position="164"/>
    </location>
</feature>
<dbReference type="PROSITE" id="PS51257">
    <property type="entry name" value="PROKAR_LIPOPROTEIN"/>
    <property type="match status" value="1"/>
</dbReference>
<feature type="domain" description="Multidrug resistance protein MdtA-like barrel-sandwich hybrid" evidence="6">
    <location>
        <begin position="65"/>
        <end position="196"/>
    </location>
</feature>
<dbReference type="Gene3D" id="1.10.287.470">
    <property type="entry name" value="Helix hairpin bin"/>
    <property type="match status" value="1"/>
</dbReference>
<dbReference type="SUPFAM" id="SSF111369">
    <property type="entry name" value="HlyD-like secretion proteins"/>
    <property type="match status" value="1"/>
</dbReference>
<keyword evidence="3" id="KW-0813">Transport</keyword>
<evidence type="ECO:0000256" key="1">
    <source>
        <dbReference type="ARBA" id="ARBA00004196"/>
    </source>
</evidence>
<comment type="similarity">
    <text evidence="2">Belongs to the membrane fusion protein (MFP) (TC 8.A.1) family.</text>
</comment>
<evidence type="ECO:0000313" key="9">
    <source>
        <dbReference type="EMBL" id="QDW67041.1"/>
    </source>
</evidence>
<feature type="domain" description="Multidrug resistance protein MdtA-like C-terminal permuted SH3" evidence="8">
    <location>
        <begin position="285"/>
        <end position="342"/>
    </location>
</feature>
<evidence type="ECO:0000256" key="2">
    <source>
        <dbReference type="ARBA" id="ARBA00009477"/>
    </source>
</evidence>
<evidence type="ECO:0000256" key="4">
    <source>
        <dbReference type="SAM" id="SignalP"/>
    </source>
</evidence>
<protein>
    <submittedName>
        <fullName evidence="9">Efflux RND transporter periplasmic adaptor subunit</fullName>
    </submittedName>
</protein>
<dbReference type="Pfam" id="PF25954">
    <property type="entry name" value="Beta-barrel_RND_2"/>
    <property type="match status" value="1"/>
</dbReference>
<dbReference type="Gene3D" id="2.40.420.20">
    <property type="match status" value="1"/>
</dbReference>
<dbReference type="GO" id="GO:0015562">
    <property type="term" value="F:efflux transmembrane transporter activity"/>
    <property type="evidence" value="ECO:0007669"/>
    <property type="project" value="TreeGrafter"/>
</dbReference>
<keyword evidence="4" id="KW-0732">Signal</keyword>
<dbReference type="NCBIfam" id="TIGR01730">
    <property type="entry name" value="RND_mfp"/>
    <property type="match status" value="1"/>
</dbReference>
<keyword evidence="10" id="KW-1185">Reference proteome</keyword>
<dbReference type="EMBL" id="CP042218">
    <property type="protein sequence ID" value="QDW67041.1"/>
    <property type="molecule type" value="Genomic_DNA"/>
</dbReference>
<dbReference type="Gene3D" id="2.40.30.170">
    <property type="match status" value="1"/>
</dbReference>
<evidence type="ECO:0000259" key="6">
    <source>
        <dbReference type="Pfam" id="PF25917"/>
    </source>
</evidence>
<accession>A0A518N548</accession>
<evidence type="ECO:0000259" key="7">
    <source>
        <dbReference type="Pfam" id="PF25954"/>
    </source>
</evidence>
<feature type="domain" description="CusB-like beta-barrel" evidence="7">
    <location>
        <begin position="207"/>
        <end position="265"/>
    </location>
</feature>
<evidence type="ECO:0000313" key="10">
    <source>
        <dbReference type="Proteomes" id="UP000316584"/>
    </source>
</evidence>
<feature type="chain" id="PRO_5021927008" evidence="4">
    <location>
        <begin position="25"/>
        <end position="370"/>
    </location>
</feature>
<dbReference type="KEGG" id="lug:FPZ22_09175"/>
<dbReference type="Proteomes" id="UP000316584">
    <property type="component" value="Chromosome"/>
</dbReference>
<organism evidence="9 10">
    <name type="scientific">Luteimonas granuli</name>
    <dbReference type="NCBI Taxonomy" id="1176533"/>
    <lineage>
        <taxon>Bacteria</taxon>
        <taxon>Pseudomonadati</taxon>
        <taxon>Pseudomonadota</taxon>
        <taxon>Gammaproteobacteria</taxon>
        <taxon>Lysobacterales</taxon>
        <taxon>Lysobacteraceae</taxon>
        <taxon>Luteimonas</taxon>
    </lineage>
</organism>
<evidence type="ECO:0000259" key="5">
    <source>
        <dbReference type="Pfam" id="PF25876"/>
    </source>
</evidence>
<dbReference type="GO" id="GO:1990281">
    <property type="term" value="C:efflux pump complex"/>
    <property type="evidence" value="ECO:0007669"/>
    <property type="project" value="TreeGrafter"/>
</dbReference>
<sequence length="370" mass="38213">MAGRRRIRWTAGAMFALALSACGAGQPEPAPARPVMVARPQPAPGVARSFSGEVRAREESPLAFRVGGKLVRREVDVGDRVARGTLLAVLDPGDLDTQVRAAEARLSAAEAQLRRAAADRARYATLADEQLVSRSALDAQEAAWRAADGEMRAARAAAELAANQAAHTRLLAPADGVIASRQAEAGQVVAAGQAVFTLAADGGREVAIALPESVVGEYAVGQPVEVELWAAPGERLRGRFREISPAADPVARTYAARVALDGADASRVALGQSAKVLAAGGDATLTVPLAAVQRGDDGAPMVWVHEDGRVHAAAVRTGPFGAETVPVTAGLEPEDWVVIAGGHLLREGQEVSAVDRNNRPVPGAAAVPAP</sequence>
<dbReference type="AlphaFoldDB" id="A0A518N548"/>
<dbReference type="InterPro" id="IPR058625">
    <property type="entry name" value="MdtA-like_BSH"/>
</dbReference>
<dbReference type="InterPro" id="IPR006143">
    <property type="entry name" value="RND_pump_MFP"/>
</dbReference>
<evidence type="ECO:0000256" key="3">
    <source>
        <dbReference type="ARBA" id="ARBA00022448"/>
    </source>
</evidence>
<reference evidence="9 10" key="1">
    <citation type="submission" date="2019-07" db="EMBL/GenBank/DDBJ databases">
        <title>Full genome sequence of Luteimonas sp. Gr-4.</title>
        <authorList>
            <person name="Im W.-T."/>
        </authorList>
    </citation>
    <scope>NUCLEOTIDE SEQUENCE [LARGE SCALE GENOMIC DNA]</scope>
    <source>
        <strain evidence="9 10">Gr-4</strain>
    </source>
</reference>
<dbReference type="PANTHER" id="PTHR30469">
    <property type="entry name" value="MULTIDRUG RESISTANCE PROTEIN MDTA"/>
    <property type="match status" value="1"/>
</dbReference>
<dbReference type="Pfam" id="PF25967">
    <property type="entry name" value="RND-MFP_C"/>
    <property type="match status" value="1"/>
</dbReference>
<evidence type="ECO:0000259" key="8">
    <source>
        <dbReference type="Pfam" id="PF25967"/>
    </source>
</evidence>
<dbReference type="InterPro" id="IPR058627">
    <property type="entry name" value="MdtA-like_C"/>
</dbReference>
<dbReference type="Pfam" id="PF25917">
    <property type="entry name" value="BSH_RND"/>
    <property type="match status" value="1"/>
</dbReference>
<proteinExistence type="inferred from homology"/>
<dbReference type="Gene3D" id="2.40.50.100">
    <property type="match status" value="1"/>
</dbReference>
<feature type="signal peptide" evidence="4">
    <location>
        <begin position="1"/>
        <end position="24"/>
    </location>
</feature>